<reference evidence="1 2" key="1">
    <citation type="submission" date="2022-05" db="EMBL/GenBank/DDBJ databases">
        <authorList>
            <consortium name="Genoscope - CEA"/>
            <person name="William W."/>
        </authorList>
    </citation>
    <scope>NUCLEOTIDE SEQUENCE [LARGE SCALE GENOMIC DNA]</scope>
</reference>
<dbReference type="Proteomes" id="UP001159405">
    <property type="component" value="Unassembled WGS sequence"/>
</dbReference>
<organism evidence="1 2">
    <name type="scientific">Porites lobata</name>
    <dbReference type="NCBI Taxonomy" id="104759"/>
    <lineage>
        <taxon>Eukaryota</taxon>
        <taxon>Metazoa</taxon>
        <taxon>Cnidaria</taxon>
        <taxon>Anthozoa</taxon>
        <taxon>Hexacorallia</taxon>
        <taxon>Scleractinia</taxon>
        <taxon>Fungiina</taxon>
        <taxon>Poritidae</taxon>
        <taxon>Porites</taxon>
    </lineage>
</organism>
<proteinExistence type="predicted"/>
<evidence type="ECO:0000313" key="1">
    <source>
        <dbReference type="EMBL" id="CAH3130557.1"/>
    </source>
</evidence>
<sequence length="60" mass="6588">MKGQSPSYYEPLNPSLVEENIFMGVRRVAGSYILFLHEQFSEPHSTGGRDIETGKTGAAS</sequence>
<keyword evidence="2" id="KW-1185">Reference proteome</keyword>
<gene>
    <name evidence="1" type="ORF">PLOB_00034724</name>
</gene>
<comment type="caution">
    <text evidence="1">The sequence shown here is derived from an EMBL/GenBank/DDBJ whole genome shotgun (WGS) entry which is preliminary data.</text>
</comment>
<protein>
    <submittedName>
        <fullName evidence="1">Uncharacterized protein</fullName>
    </submittedName>
</protein>
<name>A0ABN8P1V7_9CNID</name>
<dbReference type="EMBL" id="CALNXK010000048">
    <property type="protein sequence ID" value="CAH3130557.1"/>
    <property type="molecule type" value="Genomic_DNA"/>
</dbReference>
<evidence type="ECO:0000313" key="2">
    <source>
        <dbReference type="Proteomes" id="UP001159405"/>
    </source>
</evidence>
<accession>A0ABN8P1V7</accession>